<protein>
    <submittedName>
        <fullName evidence="1">p48</fullName>
    </submittedName>
</protein>
<accession>A0A0R7EYR9</accession>
<dbReference type="GeneID" id="26374010"/>
<dbReference type="InterPro" id="IPR006962">
    <property type="entry name" value="P48_Baculovir"/>
</dbReference>
<dbReference type="OrthoDB" id="4662at10239"/>
<sequence length="390" mass="46146">MSGVQYEIQYNLKFFKVAKNVETTYVTFACHLESFEIDTLTFLLAEYFNQQHLFANFEKFTFFSQYKYVIDVIKKDYESKTDSDVEVKQLFKLFIDNNFIGQVPSFQAIMKNLRGYYKPIDKIIPNLSCDICTMESIKCLKCRATYASEALTVLDSNLQEGWDIFFRPMLGVPLLFFVLFKTNMKEVDEEIYTVDNIITNILLQFFYNLLSDKATPQFWNFKKCIPLIESCREYVLGVSNESMEYLVLNLNSVTYNTKIYTPLRQFMEMSFSTRQIGKLIHKMFIGFYLRIFLEAKKRNDERAISKGAKGVEVCQPADLELRNVCRVLFKEYSHEEFERMMKKIKCIKDELFVEISNNFMVSKECVVRLFNKYDLKNDVSRLLYKTNNLF</sequence>
<dbReference type="Proteomes" id="UP000203433">
    <property type="component" value="Segment"/>
</dbReference>
<dbReference type="RefSeq" id="YP_009182270.1">
    <property type="nucleotide sequence ID" value="NC_028491.1"/>
</dbReference>
<reference evidence="1 2" key="1">
    <citation type="journal article" date="2015" name="J. Virol.">
        <title>A betabaculovirus-encoded gp64 homolog is a functional envelope fusion protein.</title>
        <authorList>
            <person name="Ardisson-Araujo D.M."/>
            <person name="Melo F.L."/>
            <person name="Clem R.J."/>
            <person name="Wolff J.L."/>
            <person name="Ribeiro B.M."/>
        </authorList>
    </citation>
    <scope>NUCLEOTIDE SEQUENCE [LARGE SCALE GENOMIC DNA]</scope>
    <source>
        <strain evidence="1 2">Parana-2009</strain>
    </source>
</reference>
<keyword evidence="2" id="KW-1185">Reference proteome</keyword>
<gene>
    <name evidence="1" type="primary">p48</name>
</gene>
<evidence type="ECO:0000313" key="1">
    <source>
        <dbReference type="EMBL" id="AKN80734.1"/>
    </source>
</evidence>
<organism evidence="1 2">
    <name type="scientific">Diatraea saccharalis granulovirus</name>
    <dbReference type="NCBI Taxonomy" id="1675862"/>
    <lineage>
        <taxon>Viruses</taxon>
        <taxon>Viruses incertae sedis</taxon>
        <taxon>Naldaviricetes</taxon>
        <taxon>Lefavirales</taxon>
        <taxon>Baculoviridae</taxon>
        <taxon>Betabaculovirus</taxon>
        <taxon>Betabaculovirus disaccharalis</taxon>
    </lineage>
</organism>
<dbReference type="EMBL" id="KP296186">
    <property type="protein sequence ID" value="AKN80734.1"/>
    <property type="molecule type" value="Genomic_DNA"/>
</dbReference>
<proteinExistence type="predicted"/>
<dbReference type="Pfam" id="PF04878">
    <property type="entry name" value="Baculo_p48"/>
    <property type="match status" value="1"/>
</dbReference>
<name>A0A0R7EYR9_9BBAC</name>
<dbReference type="KEGG" id="vg:26374010"/>
<evidence type="ECO:0000313" key="2">
    <source>
        <dbReference type="Proteomes" id="UP000203433"/>
    </source>
</evidence>